<dbReference type="KEGG" id="vta:B0854"/>
<proteinExistence type="predicted"/>
<dbReference type="RefSeq" id="WP_102524706.1">
    <property type="nucleotide sequence ID" value="NZ_LT960612.1"/>
</dbReference>
<accession>A0A2N8ZKN9</accession>
<dbReference type="AlphaFoldDB" id="A0A2N8ZKN9"/>
<dbReference type="InterPro" id="IPR029045">
    <property type="entry name" value="ClpP/crotonase-like_dom_sf"/>
</dbReference>
<name>A0A2N8ZKN9_9VIBR</name>
<evidence type="ECO:0000313" key="2">
    <source>
        <dbReference type="Proteomes" id="UP000235828"/>
    </source>
</evidence>
<dbReference type="SUPFAM" id="SSF52096">
    <property type="entry name" value="ClpP/crotonase"/>
    <property type="match status" value="1"/>
</dbReference>
<dbReference type="OrthoDB" id="6198264at2"/>
<reference evidence="1 2" key="1">
    <citation type="submission" date="2017-10" db="EMBL/GenBank/DDBJ databases">
        <authorList>
            <person name="Banno H."/>
            <person name="Chua N.-H."/>
        </authorList>
    </citation>
    <scope>NUCLEOTIDE SEQUENCE [LARGE SCALE GENOMIC DNA]</scope>
    <source>
        <strain evidence="1">Vibrio tapetis CECT4600</strain>
    </source>
</reference>
<gene>
    <name evidence="1" type="ORF">VTAP4600_B0854</name>
</gene>
<keyword evidence="2" id="KW-1185">Reference proteome</keyword>
<organism evidence="1 2">
    <name type="scientific">Vibrio tapetis subsp. tapetis</name>
    <dbReference type="NCBI Taxonomy" id="1671868"/>
    <lineage>
        <taxon>Bacteria</taxon>
        <taxon>Pseudomonadati</taxon>
        <taxon>Pseudomonadota</taxon>
        <taxon>Gammaproteobacteria</taxon>
        <taxon>Vibrionales</taxon>
        <taxon>Vibrionaceae</taxon>
        <taxon>Vibrio</taxon>
    </lineage>
</organism>
<evidence type="ECO:0000313" key="1">
    <source>
        <dbReference type="EMBL" id="SON52465.1"/>
    </source>
</evidence>
<dbReference type="EMBL" id="LT960612">
    <property type="protein sequence ID" value="SON52465.1"/>
    <property type="molecule type" value="Genomic_DNA"/>
</dbReference>
<protein>
    <submittedName>
        <fullName evidence="1">Uncharacterized protein</fullName>
    </submittedName>
</protein>
<sequence>MTIYEGRFNHAESFESERDFKQAMLSSTTIWKSSNVSITEQENIVYHGKLVNQKGTETDFEMSINEALISGGTSQFSIEENRAILTSELGTNTYVQLSNLVERNPNVDTIVIKAVNGSLNDEINMHTGNLLRNSGLNTTIPNNGYAYSGGVDLFAAGVNRQVKGNGILGVHSWCCSQGTTADKLPRNDDAHHDQVAYFTKMLGKEIGPDFYFYTIHAAPFDDVHSMTRMEMADYSLITK</sequence>
<dbReference type="Proteomes" id="UP000235828">
    <property type="component" value="Chromosome B"/>
</dbReference>